<proteinExistence type="predicted"/>
<gene>
    <name evidence="2" type="ORF">CEXT_463731</name>
</gene>
<comment type="caution">
    <text evidence="2">The sequence shown here is derived from an EMBL/GenBank/DDBJ whole genome shotgun (WGS) entry which is preliminary data.</text>
</comment>
<dbReference type="AlphaFoldDB" id="A0AAV4UEX6"/>
<feature type="compositionally biased region" description="Basic residues" evidence="1">
    <location>
        <begin position="1"/>
        <end position="11"/>
    </location>
</feature>
<sequence length="201" mass="22869">MFIHHPRRARSGPKTTTTATKQKKRDRAAMDPRPLRCARKRKGRCSIQHPQPTAGWVVQFEENSQSIRINLPTFEGLALVFQKILQSSKDLSCCFKRFTIFQRSEVAASKDLQSSKVRTVGRNSTLSAYFQSNKTTTNGCFIVGIRKNSVIFTHTLLPLPIGYRLRCCQIRLLQVLKNGSLKPTTFVKSFTDDLVPRKIID</sequence>
<organism evidence="2 3">
    <name type="scientific">Caerostris extrusa</name>
    <name type="common">Bark spider</name>
    <name type="synonym">Caerostris bankana</name>
    <dbReference type="NCBI Taxonomy" id="172846"/>
    <lineage>
        <taxon>Eukaryota</taxon>
        <taxon>Metazoa</taxon>
        <taxon>Ecdysozoa</taxon>
        <taxon>Arthropoda</taxon>
        <taxon>Chelicerata</taxon>
        <taxon>Arachnida</taxon>
        <taxon>Araneae</taxon>
        <taxon>Araneomorphae</taxon>
        <taxon>Entelegynae</taxon>
        <taxon>Araneoidea</taxon>
        <taxon>Araneidae</taxon>
        <taxon>Caerostris</taxon>
    </lineage>
</organism>
<name>A0AAV4UEX6_CAEEX</name>
<reference evidence="2 3" key="1">
    <citation type="submission" date="2021-06" db="EMBL/GenBank/DDBJ databases">
        <title>Caerostris extrusa draft genome.</title>
        <authorList>
            <person name="Kono N."/>
            <person name="Arakawa K."/>
        </authorList>
    </citation>
    <scope>NUCLEOTIDE SEQUENCE [LARGE SCALE GENOMIC DNA]</scope>
</reference>
<dbReference type="Proteomes" id="UP001054945">
    <property type="component" value="Unassembled WGS sequence"/>
</dbReference>
<evidence type="ECO:0000313" key="3">
    <source>
        <dbReference type="Proteomes" id="UP001054945"/>
    </source>
</evidence>
<feature type="region of interest" description="Disordered" evidence="1">
    <location>
        <begin position="1"/>
        <end position="31"/>
    </location>
</feature>
<protein>
    <submittedName>
        <fullName evidence="2">Uncharacterized protein</fullName>
    </submittedName>
</protein>
<evidence type="ECO:0000256" key="1">
    <source>
        <dbReference type="SAM" id="MobiDB-lite"/>
    </source>
</evidence>
<dbReference type="EMBL" id="BPLR01012757">
    <property type="protein sequence ID" value="GIY56323.1"/>
    <property type="molecule type" value="Genomic_DNA"/>
</dbReference>
<accession>A0AAV4UEX6</accession>
<evidence type="ECO:0000313" key="2">
    <source>
        <dbReference type="EMBL" id="GIY56323.1"/>
    </source>
</evidence>
<keyword evidence="3" id="KW-1185">Reference proteome</keyword>